<comment type="caution">
    <text evidence="1">The sequence shown here is derived from an EMBL/GenBank/DDBJ whole genome shotgun (WGS) entry which is preliminary data.</text>
</comment>
<dbReference type="Proteomes" id="UP001637618">
    <property type="component" value="Unassembled WGS sequence"/>
</dbReference>
<sequence length="163" mass="17065">MVMNACPLTSCTTPVTPGQSGMSLIEVLVSVLVLGAGLLGAAAVQLNALKYTDSSRMISQASFIAYDMLDRIRANSGADYTWESPGVAPASSSIASVRDLDLHDFEANILGFAGKAGKGSIAISQRDVSISISWDDSRAAHAADTREMFILTSRIAADPRAGQ</sequence>
<reference evidence="1" key="1">
    <citation type="submission" date="2022-11" db="EMBL/GenBank/DDBJ databases">
        <title>Draft genome sequences of strains of Pseudomonas imrae sp. nov.</title>
        <authorList>
            <person name="Salva Serra F."/>
            <person name="Nimje P."/>
            <person name="Moore E.R.B."/>
            <person name="Marathe N.P."/>
        </authorList>
    </citation>
    <scope>NUCLEOTIDE SEQUENCE</scope>
    <source>
        <strain evidence="1">15FMM2</strain>
    </source>
</reference>
<dbReference type="EMBL" id="JAPEQY010000008">
    <property type="protein sequence ID" value="MFO2478076.1"/>
    <property type="molecule type" value="Genomic_DNA"/>
</dbReference>
<organism evidence="1 2">
    <name type="scientific">Pseudomonas imrae</name>
    <dbReference type="NCBI Taxonomy" id="2992837"/>
    <lineage>
        <taxon>Bacteria</taxon>
        <taxon>Pseudomonadati</taxon>
        <taxon>Pseudomonadota</taxon>
        <taxon>Gammaproteobacteria</taxon>
        <taxon>Pseudomonadales</taxon>
        <taxon>Pseudomonadaceae</taxon>
        <taxon>Pseudomonas</taxon>
    </lineage>
</organism>
<proteinExistence type="predicted"/>
<evidence type="ECO:0000313" key="2">
    <source>
        <dbReference type="Proteomes" id="UP001637618"/>
    </source>
</evidence>
<keyword evidence="2" id="KW-1185">Reference proteome</keyword>
<evidence type="ECO:0000313" key="1">
    <source>
        <dbReference type="EMBL" id="MFO2478076.1"/>
    </source>
</evidence>
<gene>
    <name evidence="1" type="primary">pilV</name>
    <name evidence="1" type="ORF">OOJ96_11760</name>
</gene>
<protein>
    <submittedName>
        <fullName evidence="1">Type IV pilus modification protein PilV</fullName>
    </submittedName>
</protein>
<name>A0ACC7PCU7_9PSED</name>
<accession>A0ACC7PCU7</accession>